<keyword evidence="10" id="KW-1185">Reference proteome</keyword>
<dbReference type="InterPro" id="IPR058679">
    <property type="entry name" value="RlmG_N"/>
</dbReference>
<dbReference type="GO" id="GO:0005737">
    <property type="term" value="C:cytoplasm"/>
    <property type="evidence" value="ECO:0007669"/>
    <property type="project" value="UniProtKB-SubCell"/>
</dbReference>
<keyword evidence="1 6" id="KW-0963">Cytoplasm</keyword>
<dbReference type="HAMAP" id="MF_01859">
    <property type="entry name" value="23SrRNA_methyltr_G"/>
    <property type="match status" value="1"/>
</dbReference>
<dbReference type="InterPro" id="IPR029063">
    <property type="entry name" value="SAM-dependent_MTases_sf"/>
</dbReference>
<keyword evidence="5 6" id="KW-0949">S-adenosyl-L-methionine</keyword>
<evidence type="ECO:0000256" key="4">
    <source>
        <dbReference type="ARBA" id="ARBA00022679"/>
    </source>
</evidence>
<dbReference type="SUPFAM" id="SSF53335">
    <property type="entry name" value="S-adenosyl-L-methionine-dependent methyltransferases"/>
    <property type="match status" value="1"/>
</dbReference>
<feature type="domain" description="RlmG N-terminal" evidence="8">
    <location>
        <begin position="1"/>
        <end position="177"/>
    </location>
</feature>
<evidence type="ECO:0000256" key="3">
    <source>
        <dbReference type="ARBA" id="ARBA00022603"/>
    </source>
</evidence>
<dbReference type="Pfam" id="PF05175">
    <property type="entry name" value="MTS"/>
    <property type="match status" value="1"/>
</dbReference>
<dbReference type="OrthoDB" id="29650at2"/>
<keyword evidence="3 6" id="KW-0489">Methyltransferase</keyword>
<dbReference type="AlphaFoldDB" id="A0A4P8YDD1"/>
<sequence length="379" mass="41697">MSQVELGGQQLTLQRLPATDDASPLQAWEAADEYLLQQAGEPGTGPLLIFNDAFGALACALAQHHPVCVSDSFMTQQATRQNLRLNGLDESTVTLQDSLAPLPQAPSLVVIKVPKQLALLEHQLRALRAVVTPETRIIAAAKTRDIHNSTLALFERILGPTSTSLAWKKARLIHCAWSAPALDEAPLTHTWALDGTPWQIHNHANVFARSGLDVGARFFLQHLPENQEGEMVDLGCGNGIIGMQLLAQNPNATVTFVDESYMAVASAELNVQHNLPEARTRSRFVVNNALAGGEPESLDAVICNPPFHQQHAITDYIAWQMFQDARRCLKFGGELRIVGNRHLDYHRKLKKLFGNCAVVASNKKFVILRAVKQRKSKAR</sequence>
<dbReference type="GO" id="GO:0003676">
    <property type="term" value="F:nucleic acid binding"/>
    <property type="evidence" value="ECO:0007669"/>
    <property type="project" value="InterPro"/>
</dbReference>
<dbReference type="CDD" id="cd02440">
    <property type="entry name" value="AdoMet_MTases"/>
    <property type="match status" value="1"/>
</dbReference>
<dbReference type="Pfam" id="PF26049">
    <property type="entry name" value="RLMG_N"/>
    <property type="match status" value="1"/>
</dbReference>
<dbReference type="FunFam" id="3.40.50.150:FF:000046">
    <property type="entry name" value="Ribosomal RNA large subunit methyltransferase G"/>
    <property type="match status" value="1"/>
</dbReference>
<dbReference type="RefSeq" id="WP_138094112.1">
    <property type="nucleotide sequence ID" value="NZ_CP040428.1"/>
</dbReference>
<evidence type="ECO:0000256" key="6">
    <source>
        <dbReference type="HAMAP-Rule" id="MF_01859"/>
    </source>
</evidence>
<evidence type="ECO:0000259" key="7">
    <source>
        <dbReference type="Pfam" id="PF05175"/>
    </source>
</evidence>
<dbReference type="KEGG" id="izh:FEM41_02465"/>
<evidence type="ECO:0000256" key="2">
    <source>
        <dbReference type="ARBA" id="ARBA00022552"/>
    </source>
</evidence>
<protein>
    <recommendedName>
        <fullName evidence="6">Ribosomal RNA large subunit methyltransferase G</fullName>
        <ecNumber evidence="6">2.1.1.174</ecNumber>
    </recommendedName>
    <alternativeName>
        <fullName evidence="6">23S rRNA m2G1835 methyltransferase</fullName>
    </alternativeName>
    <alternativeName>
        <fullName evidence="6">rRNA (guanine-N(2)-)-methyltransferase RlmG</fullName>
    </alternativeName>
</protein>
<proteinExistence type="inferred from homology"/>
<gene>
    <name evidence="6 9" type="primary">rlmG</name>
    <name evidence="9" type="ORF">FEM41_02465</name>
</gene>
<comment type="subcellular location">
    <subcellularLocation>
        <location evidence="6">Cytoplasm</location>
    </subcellularLocation>
</comment>
<dbReference type="EC" id="2.1.1.174" evidence="6"/>
<dbReference type="PIRSF" id="PIRSF037565">
    <property type="entry name" value="RRNA_m2G_Mtase_RsmD_prd"/>
    <property type="match status" value="1"/>
</dbReference>
<dbReference type="InterPro" id="IPR017237">
    <property type="entry name" value="RLMG"/>
</dbReference>
<organism evidence="9 10">
    <name type="scientific">Jejubacter calystegiae</name>
    <dbReference type="NCBI Taxonomy" id="2579935"/>
    <lineage>
        <taxon>Bacteria</taxon>
        <taxon>Pseudomonadati</taxon>
        <taxon>Pseudomonadota</taxon>
        <taxon>Gammaproteobacteria</taxon>
        <taxon>Enterobacterales</taxon>
        <taxon>Enterobacteriaceae</taxon>
        <taxon>Jejubacter</taxon>
    </lineage>
</organism>
<evidence type="ECO:0000313" key="9">
    <source>
        <dbReference type="EMBL" id="QCT18585.1"/>
    </source>
</evidence>
<comment type="similarity">
    <text evidence="6">Belongs to the methyltransferase superfamily. RlmG family.</text>
</comment>
<dbReference type="GO" id="GO:0052916">
    <property type="term" value="F:23S rRNA (guanine(1835)-N(2))-methyltransferase activity"/>
    <property type="evidence" value="ECO:0007669"/>
    <property type="project" value="UniProtKB-EC"/>
</dbReference>
<dbReference type="InterPro" id="IPR007848">
    <property type="entry name" value="Small_mtfrase_dom"/>
</dbReference>
<dbReference type="InterPro" id="IPR002052">
    <property type="entry name" value="DNA_methylase_N6_adenine_CS"/>
</dbReference>
<dbReference type="Proteomes" id="UP000302163">
    <property type="component" value="Chromosome"/>
</dbReference>
<comment type="catalytic activity">
    <reaction evidence="6">
        <text>guanosine(1835) in 23S rRNA + S-adenosyl-L-methionine = N(2)-methylguanosine(1835) in 23S rRNA + S-adenosyl-L-homocysteine + H(+)</text>
        <dbReference type="Rhea" id="RHEA:42744"/>
        <dbReference type="Rhea" id="RHEA-COMP:10217"/>
        <dbReference type="Rhea" id="RHEA-COMP:10218"/>
        <dbReference type="ChEBI" id="CHEBI:15378"/>
        <dbReference type="ChEBI" id="CHEBI:57856"/>
        <dbReference type="ChEBI" id="CHEBI:59789"/>
        <dbReference type="ChEBI" id="CHEBI:74269"/>
        <dbReference type="ChEBI" id="CHEBI:74481"/>
        <dbReference type="EC" id="2.1.1.174"/>
    </reaction>
</comment>
<feature type="domain" description="Methyltransferase small" evidence="7">
    <location>
        <begin position="198"/>
        <end position="369"/>
    </location>
</feature>
<name>A0A4P8YDD1_9ENTR</name>
<comment type="function">
    <text evidence="6">Specifically methylates the guanine in position 1835 (m2G1835) of 23S rRNA.</text>
</comment>
<reference evidence="9 10" key="1">
    <citation type="submission" date="2019-05" db="EMBL/GenBank/DDBJ databases">
        <title>Complete genome sequence of Izhakiella calystegiae KSNA2, an endophyte isolated from beach morning glory (Calystegia soldanella).</title>
        <authorList>
            <person name="Jiang L."/>
            <person name="Jeong J.C."/>
            <person name="Kim C.Y."/>
            <person name="Kim D.H."/>
            <person name="Kim S.W."/>
            <person name="Lee j."/>
        </authorList>
    </citation>
    <scope>NUCLEOTIDE SEQUENCE [LARGE SCALE GENOMIC DNA]</scope>
    <source>
        <strain evidence="9 10">KSNA2</strain>
    </source>
</reference>
<keyword evidence="4 6" id="KW-0808">Transferase</keyword>
<evidence type="ECO:0000259" key="8">
    <source>
        <dbReference type="Pfam" id="PF26049"/>
    </source>
</evidence>
<dbReference type="PANTHER" id="PTHR47816">
    <property type="entry name" value="RIBOSOMAL RNA SMALL SUBUNIT METHYLTRANSFERASE C"/>
    <property type="match status" value="1"/>
</dbReference>
<evidence type="ECO:0000313" key="10">
    <source>
        <dbReference type="Proteomes" id="UP000302163"/>
    </source>
</evidence>
<dbReference type="InterPro" id="IPR046977">
    <property type="entry name" value="RsmC/RlmG"/>
</dbReference>
<accession>A0A4P8YDD1</accession>
<dbReference type="PROSITE" id="PS00092">
    <property type="entry name" value="N6_MTASE"/>
    <property type="match status" value="1"/>
</dbReference>
<evidence type="ECO:0000256" key="1">
    <source>
        <dbReference type="ARBA" id="ARBA00022490"/>
    </source>
</evidence>
<keyword evidence="2 6" id="KW-0698">rRNA processing</keyword>
<evidence type="ECO:0000256" key="5">
    <source>
        <dbReference type="ARBA" id="ARBA00022691"/>
    </source>
</evidence>
<dbReference type="Gene3D" id="3.40.50.150">
    <property type="entry name" value="Vaccinia Virus protein VP39"/>
    <property type="match status" value="2"/>
</dbReference>
<dbReference type="PANTHER" id="PTHR47816:SF5">
    <property type="entry name" value="RIBOSOMAL RNA LARGE SUBUNIT METHYLTRANSFERASE G"/>
    <property type="match status" value="1"/>
</dbReference>
<dbReference type="EMBL" id="CP040428">
    <property type="protein sequence ID" value="QCT18585.1"/>
    <property type="molecule type" value="Genomic_DNA"/>
</dbReference>
<dbReference type="NCBIfam" id="NF011577">
    <property type="entry name" value="PRK15001.1"/>
    <property type="match status" value="1"/>
</dbReference>